<evidence type="ECO:0000313" key="2">
    <source>
        <dbReference type="EMBL" id="KAF2460269.1"/>
    </source>
</evidence>
<gene>
    <name evidence="2" type="ORF">BDY21DRAFT_334868</name>
</gene>
<sequence length="197" mass="21447">MPARQPPSPGRRDSIGRRAALSIIPPTLPPEKPSPPRSPPHALPAPTTTFRERSRLAMRRRPLYYIARTPADHSHALRSLAPLRACAACFAPSTAVHLGTPSPAPPPLIRTLAFRGSPFMLRPSSQCLGRTCCFAAAGRQWRPSGTFQSRLVSPRRWPWRRLLPLPAGTPPADSSVPADHLAPAAATTTTTSRTRRE</sequence>
<evidence type="ECO:0000256" key="1">
    <source>
        <dbReference type="SAM" id="MobiDB-lite"/>
    </source>
</evidence>
<dbReference type="EMBL" id="MU001673">
    <property type="protein sequence ID" value="KAF2460269.1"/>
    <property type="molecule type" value="Genomic_DNA"/>
</dbReference>
<feature type="region of interest" description="Disordered" evidence="1">
    <location>
        <begin position="1"/>
        <end position="53"/>
    </location>
</feature>
<reference evidence="2" key="1">
    <citation type="journal article" date="2020" name="Stud. Mycol.">
        <title>101 Dothideomycetes genomes: a test case for predicting lifestyles and emergence of pathogens.</title>
        <authorList>
            <person name="Haridas S."/>
            <person name="Albert R."/>
            <person name="Binder M."/>
            <person name="Bloem J."/>
            <person name="Labutti K."/>
            <person name="Salamov A."/>
            <person name="Andreopoulos B."/>
            <person name="Baker S."/>
            <person name="Barry K."/>
            <person name="Bills G."/>
            <person name="Bluhm B."/>
            <person name="Cannon C."/>
            <person name="Castanera R."/>
            <person name="Culley D."/>
            <person name="Daum C."/>
            <person name="Ezra D."/>
            <person name="Gonzalez J."/>
            <person name="Henrissat B."/>
            <person name="Kuo A."/>
            <person name="Liang C."/>
            <person name="Lipzen A."/>
            <person name="Lutzoni F."/>
            <person name="Magnuson J."/>
            <person name="Mondo S."/>
            <person name="Nolan M."/>
            <person name="Ohm R."/>
            <person name="Pangilinan J."/>
            <person name="Park H.-J."/>
            <person name="Ramirez L."/>
            <person name="Alfaro M."/>
            <person name="Sun H."/>
            <person name="Tritt A."/>
            <person name="Yoshinaga Y."/>
            <person name="Zwiers L.-H."/>
            <person name="Turgeon B."/>
            <person name="Goodwin S."/>
            <person name="Spatafora J."/>
            <person name="Crous P."/>
            <person name="Grigoriev I."/>
        </authorList>
    </citation>
    <scope>NUCLEOTIDE SEQUENCE</scope>
    <source>
        <strain evidence="2">ATCC 16933</strain>
    </source>
</reference>
<evidence type="ECO:0000313" key="3">
    <source>
        <dbReference type="Proteomes" id="UP000799766"/>
    </source>
</evidence>
<feature type="region of interest" description="Disordered" evidence="1">
    <location>
        <begin position="168"/>
        <end position="197"/>
    </location>
</feature>
<name>A0A6A6P8R5_9PEZI</name>
<feature type="compositionally biased region" description="Pro residues" evidence="1">
    <location>
        <begin position="26"/>
        <end position="43"/>
    </location>
</feature>
<proteinExistence type="predicted"/>
<protein>
    <submittedName>
        <fullName evidence="2">Uncharacterized protein</fullName>
    </submittedName>
</protein>
<organism evidence="2 3">
    <name type="scientific">Lineolata rhizophorae</name>
    <dbReference type="NCBI Taxonomy" id="578093"/>
    <lineage>
        <taxon>Eukaryota</taxon>
        <taxon>Fungi</taxon>
        <taxon>Dikarya</taxon>
        <taxon>Ascomycota</taxon>
        <taxon>Pezizomycotina</taxon>
        <taxon>Dothideomycetes</taxon>
        <taxon>Dothideomycetes incertae sedis</taxon>
        <taxon>Lineolatales</taxon>
        <taxon>Lineolataceae</taxon>
        <taxon>Lineolata</taxon>
    </lineage>
</organism>
<feature type="compositionally biased region" description="Low complexity" evidence="1">
    <location>
        <begin position="184"/>
        <end position="197"/>
    </location>
</feature>
<dbReference type="AlphaFoldDB" id="A0A6A6P8R5"/>
<keyword evidence="3" id="KW-1185">Reference proteome</keyword>
<accession>A0A6A6P8R5</accession>
<dbReference type="Proteomes" id="UP000799766">
    <property type="component" value="Unassembled WGS sequence"/>
</dbReference>